<keyword evidence="2" id="KW-1185">Reference proteome</keyword>
<organism evidence="1 2">
    <name type="scientific">Metabacillus litoralis</name>
    <dbReference type="NCBI Taxonomy" id="152268"/>
    <lineage>
        <taxon>Bacteria</taxon>
        <taxon>Bacillati</taxon>
        <taxon>Bacillota</taxon>
        <taxon>Bacilli</taxon>
        <taxon>Bacillales</taxon>
        <taxon>Bacillaceae</taxon>
        <taxon>Metabacillus</taxon>
    </lineage>
</organism>
<gene>
    <name evidence="1" type="ORF">FS935_21330</name>
</gene>
<evidence type="ECO:0000313" key="2">
    <source>
        <dbReference type="Proteomes" id="UP000321363"/>
    </source>
</evidence>
<comment type="caution">
    <text evidence="1">The sequence shown here is derived from an EMBL/GenBank/DDBJ whole genome shotgun (WGS) entry which is preliminary data.</text>
</comment>
<accession>A0A5C6VBC9</accession>
<evidence type="ECO:0000313" key="1">
    <source>
        <dbReference type="EMBL" id="TXC81891.1"/>
    </source>
</evidence>
<dbReference type="RefSeq" id="WP_146950668.1">
    <property type="nucleotide sequence ID" value="NZ_VOQF01000022.1"/>
</dbReference>
<name>A0A5C6VBC9_9BACI</name>
<dbReference type="Proteomes" id="UP000321363">
    <property type="component" value="Unassembled WGS sequence"/>
</dbReference>
<proteinExistence type="predicted"/>
<reference evidence="1 2" key="1">
    <citation type="journal article" date="2005" name="Int. J. Syst. Evol. Microbiol.">
        <title>Bacillus litoralis sp. nov., isolated from a tidal flat of the Yellow Sea in Korea.</title>
        <authorList>
            <person name="Yoon J.H."/>
            <person name="Oh T.K."/>
        </authorList>
    </citation>
    <scope>NUCLEOTIDE SEQUENCE [LARGE SCALE GENOMIC DNA]</scope>
    <source>
        <strain evidence="1 2">SW-211</strain>
    </source>
</reference>
<protein>
    <submittedName>
        <fullName evidence="1">Uncharacterized protein</fullName>
    </submittedName>
</protein>
<dbReference type="EMBL" id="VOQF01000022">
    <property type="protein sequence ID" value="TXC81891.1"/>
    <property type="molecule type" value="Genomic_DNA"/>
</dbReference>
<dbReference type="AlphaFoldDB" id="A0A5C6VBC9"/>
<sequence>MKALLCGGVSSQRSYARKVLDFIFDFGDLSSISPIYLRLLKFIFDFPDLSSIRQFPTKTYLPLE</sequence>